<dbReference type="PANTHER" id="PTHR33766">
    <property type="entry name" value="PROTEIN FAM181B"/>
    <property type="match status" value="1"/>
</dbReference>
<name>A0A498N265_LABRO</name>
<dbReference type="InterPro" id="IPR053819">
    <property type="entry name" value="TEADIR3_omega_loop"/>
</dbReference>
<organism evidence="2 3">
    <name type="scientific">Labeo rohita</name>
    <name type="common">Indian major carp</name>
    <name type="synonym">Cyprinus rohita</name>
    <dbReference type="NCBI Taxonomy" id="84645"/>
    <lineage>
        <taxon>Eukaryota</taxon>
        <taxon>Metazoa</taxon>
        <taxon>Chordata</taxon>
        <taxon>Craniata</taxon>
        <taxon>Vertebrata</taxon>
        <taxon>Euteleostomi</taxon>
        <taxon>Actinopterygii</taxon>
        <taxon>Neopterygii</taxon>
        <taxon>Teleostei</taxon>
        <taxon>Ostariophysi</taxon>
        <taxon>Cypriniformes</taxon>
        <taxon>Cyprinidae</taxon>
        <taxon>Labeoninae</taxon>
        <taxon>Labeonini</taxon>
        <taxon>Labeo</taxon>
    </lineage>
</organism>
<dbReference type="InterPro" id="IPR029359">
    <property type="entry name" value="FAM181"/>
</dbReference>
<sequence length="267" mass="29505">MSAMANSDSEVKTLLNFVNLASSDIKAALDRSAPCRRSVDHRKYLQKQLKRFSHRYAKMPRCHSHRNGEPTFPKLSEDKAAALARDGPHASGRDERLNADLSPSSEDEARSGQLPMRKRQLPASFWKEPQSSSGSRERLEHFLKNSANGTARVRSPATNGEKRKMIYDDLKASPLLSGNAEPPRRTVACACSCSCCSLPYRGLHALHSRFLLPHADAAFRNKTAESNIEIAHNLIDGLHNNSAHVVIKPIPTKPAVSPSIFSVFGFI</sequence>
<reference evidence="2 3" key="1">
    <citation type="submission" date="2018-03" db="EMBL/GenBank/DDBJ databases">
        <title>Draft genome sequence of Rohu Carp (Labeo rohita).</title>
        <authorList>
            <person name="Das P."/>
            <person name="Kushwaha B."/>
            <person name="Joshi C.G."/>
            <person name="Kumar D."/>
            <person name="Nagpure N.S."/>
            <person name="Sahoo L."/>
            <person name="Das S.P."/>
            <person name="Bit A."/>
            <person name="Patnaik S."/>
            <person name="Meher P.K."/>
            <person name="Jayasankar P."/>
            <person name="Koringa P.G."/>
            <person name="Patel N.V."/>
            <person name="Hinsu A.T."/>
            <person name="Kumar R."/>
            <person name="Pandey M."/>
            <person name="Agarwal S."/>
            <person name="Srivastava S."/>
            <person name="Singh M."/>
            <person name="Iquebal M.A."/>
            <person name="Jaiswal S."/>
            <person name="Angadi U.B."/>
            <person name="Kumar N."/>
            <person name="Raza M."/>
            <person name="Shah T.M."/>
            <person name="Rai A."/>
            <person name="Jena J.K."/>
        </authorList>
    </citation>
    <scope>NUCLEOTIDE SEQUENCE [LARGE SCALE GENOMIC DNA]</scope>
    <source>
        <strain evidence="2">DASCIFA01</strain>
        <tissue evidence="2">Testis</tissue>
    </source>
</reference>
<feature type="region of interest" description="Disordered" evidence="1">
    <location>
        <begin position="81"/>
        <end position="137"/>
    </location>
</feature>
<keyword evidence="3" id="KW-1185">Reference proteome</keyword>
<protein>
    <submittedName>
        <fullName evidence="2">Protein FAM181A</fullName>
    </submittedName>
</protein>
<accession>A0A498N265</accession>
<dbReference type="OrthoDB" id="5982901at2759"/>
<proteinExistence type="predicted"/>
<dbReference type="Proteomes" id="UP000290572">
    <property type="component" value="Unassembled WGS sequence"/>
</dbReference>
<feature type="compositionally biased region" description="Basic and acidic residues" evidence="1">
    <location>
        <begin position="81"/>
        <end position="98"/>
    </location>
</feature>
<evidence type="ECO:0000256" key="1">
    <source>
        <dbReference type="SAM" id="MobiDB-lite"/>
    </source>
</evidence>
<dbReference type="STRING" id="84645.A0A498N265"/>
<dbReference type="Pfam" id="PF15238">
    <property type="entry name" value="TEADIR3"/>
    <property type="match status" value="1"/>
</dbReference>
<evidence type="ECO:0000313" key="3">
    <source>
        <dbReference type="Proteomes" id="UP000290572"/>
    </source>
</evidence>
<comment type="caution">
    <text evidence="2">The sequence shown here is derived from an EMBL/GenBank/DDBJ whole genome shotgun (WGS) entry which is preliminary data.</text>
</comment>
<dbReference type="AlphaFoldDB" id="A0A498N265"/>
<evidence type="ECO:0000313" key="2">
    <source>
        <dbReference type="EMBL" id="RXN22847.1"/>
    </source>
</evidence>
<dbReference type="EMBL" id="QBIY01012578">
    <property type="protein sequence ID" value="RXN22847.1"/>
    <property type="molecule type" value="Genomic_DNA"/>
</dbReference>
<dbReference type="PANTHER" id="PTHR33766:SF1">
    <property type="entry name" value="PROTEIN FAM181A"/>
    <property type="match status" value="1"/>
</dbReference>
<gene>
    <name evidence="2" type="ORF">ROHU_006628</name>
</gene>